<name>A0ABS8WGF8_DATST</name>
<sequence>MVQTRSSASKVEAPAPVAKALAKASAEGVGPAQPPAGFVTMLVLQDTMVRILSFREGMLQARTFPSTSGGSQIR</sequence>
<keyword evidence="2" id="KW-1185">Reference proteome</keyword>
<protein>
    <submittedName>
        <fullName evidence="1">Uncharacterized protein</fullName>
    </submittedName>
</protein>
<dbReference type="Proteomes" id="UP000823775">
    <property type="component" value="Unassembled WGS sequence"/>
</dbReference>
<evidence type="ECO:0000313" key="1">
    <source>
        <dbReference type="EMBL" id="MCE3049843.1"/>
    </source>
</evidence>
<feature type="non-terminal residue" evidence="1">
    <location>
        <position position="74"/>
    </location>
</feature>
<organism evidence="1 2">
    <name type="scientific">Datura stramonium</name>
    <name type="common">Jimsonweed</name>
    <name type="synonym">Common thornapple</name>
    <dbReference type="NCBI Taxonomy" id="4076"/>
    <lineage>
        <taxon>Eukaryota</taxon>
        <taxon>Viridiplantae</taxon>
        <taxon>Streptophyta</taxon>
        <taxon>Embryophyta</taxon>
        <taxon>Tracheophyta</taxon>
        <taxon>Spermatophyta</taxon>
        <taxon>Magnoliopsida</taxon>
        <taxon>eudicotyledons</taxon>
        <taxon>Gunneridae</taxon>
        <taxon>Pentapetalae</taxon>
        <taxon>asterids</taxon>
        <taxon>lamiids</taxon>
        <taxon>Solanales</taxon>
        <taxon>Solanaceae</taxon>
        <taxon>Solanoideae</taxon>
        <taxon>Datureae</taxon>
        <taxon>Datura</taxon>
    </lineage>
</organism>
<proteinExistence type="predicted"/>
<comment type="caution">
    <text evidence="1">The sequence shown here is derived from an EMBL/GenBank/DDBJ whole genome shotgun (WGS) entry which is preliminary data.</text>
</comment>
<reference evidence="1 2" key="1">
    <citation type="journal article" date="2021" name="BMC Genomics">
        <title>Datura genome reveals duplications of psychoactive alkaloid biosynthetic genes and high mutation rate following tissue culture.</title>
        <authorList>
            <person name="Rajewski A."/>
            <person name="Carter-House D."/>
            <person name="Stajich J."/>
            <person name="Litt A."/>
        </authorList>
    </citation>
    <scope>NUCLEOTIDE SEQUENCE [LARGE SCALE GENOMIC DNA]</scope>
    <source>
        <strain evidence="1">AR-01</strain>
    </source>
</reference>
<accession>A0ABS8WGF8</accession>
<evidence type="ECO:0000313" key="2">
    <source>
        <dbReference type="Proteomes" id="UP000823775"/>
    </source>
</evidence>
<dbReference type="EMBL" id="JACEIK010007181">
    <property type="protein sequence ID" value="MCE3049843.1"/>
    <property type="molecule type" value="Genomic_DNA"/>
</dbReference>
<gene>
    <name evidence="1" type="ORF">HAX54_045924</name>
</gene>